<feature type="domain" description="EamA" evidence="9">
    <location>
        <begin position="9"/>
        <end position="141"/>
    </location>
</feature>
<keyword evidence="4" id="KW-1003">Cell membrane</keyword>
<gene>
    <name evidence="10" type="ORF">AW08_01731</name>
</gene>
<keyword evidence="7 8" id="KW-0472">Membrane</keyword>
<evidence type="ECO:0000313" key="11">
    <source>
        <dbReference type="Proteomes" id="UP000020218"/>
    </source>
</evidence>
<dbReference type="SUPFAM" id="SSF103481">
    <property type="entry name" value="Multidrug resistance efflux transporter EmrE"/>
    <property type="match status" value="2"/>
</dbReference>
<reference evidence="10" key="1">
    <citation type="submission" date="2014-02" db="EMBL/GenBank/DDBJ databases">
        <title>Expanding our view of genomic diversity in Candidatus Accumulibacter clades.</title>
        <authorList>
            <person name="Skennerton C.T."/>
            <person name="Barr J.J."/>
            <person name="Slater F.R."/>
            <person name="Bond P.L."/>
            <person name="Tyson G.W."/>
        </authorList>
    </citation>
    <scope>NUCLEOTIDE SEQUENCE [LARGE SCALE GENOMIC DNA]</scope>
</reference>
<dbReference type="AlphaFoldDB" id="A0A011NTC7"/>
<evidence type="ECO:0000256" key="4">
    <source>
        <dbReference type="ARBA" id="ARBA00022475"/>
    </source>
</evidence>
<evidence type="ECO:0000313" key="10">
    <source>
        <dbReference type="EMBL" id="EXI67790.1"/>
    </source>
</evidence>
<feature type="transmembrane region" description="Helical" evidence="8">
    <location>
        <begin position="179"/>
        <end position="196"/>
    </location>
</feature>
<name>A0A011NTC7_9PROT</name>
<accession>A0A011NTC7</accession>
<protein>
    <submittedName>
        <fullName evidence="10">Chloramphenical resistance permease RarD</fullName>
    </submittedName>
</protein>
<dbReference type="PANTHER" id="PTHR22911:SF137">
    <property type="entry name" value="SOLUTE CARRIER FAMILY 35 MEMBER G2-RELATED"/>
    <property type="match status" value="1"/>
</dbReference>
<dbReference type="Pfam" id="PF00892">
    <property type="entry name" value="EamA"/>
    <property type="match status" value="1"/>
</dbReference>
<dbReference type="PATRIC" id="fig|1454001.3.peg.1760"/>
<dbReference type="GO" id="GO:0005886">
    <property type="term" value="C:plasma membrane"/>
    <property type="evidence" value="ECO:0007669"/>
    <property type="project" value="UniProtKB-SubCell"/>
</dbReference>
<evidence type="ECO:0000256" key="3">
    <source>
        <dbReference type="ARBA" id="ARBA00022448"/>
    </source>
</evidence>
<feature type="transmembrane region" description="Helical" evidence="8">
    <location>
        <begin position="72"/>
        <end position="93"/>
    </location>
</feature>
<feature type="transmembrane region" description="Helical" evidence="8">
    <location>
        <begin position="99"/>
        <end position="121"/>
    </location>
</feature>
<comment type="similarity">
    <text evidence="2">Belongs to the EamA transporter family.</text>
</comment>
<dbReference type="STRING" id="1454001.AW08_01731"/>
<dbReference type="PANTHER" id="PTHR22911">
    <property type="entry name" value="ACYL-MALONYL CONDENSING ENZYME-RELATED"/>
    <property type="match status" value="1"/>
</dbReference>
<feature type="transmembrane region" description="Helical" evidence="8">
    <location>
        <begin position="7"/>
        <end position="27"/>
    </location>
</feature>
<feature type="transmembrane region" description="Helical" evidence="8">
    <location>
        <begin position="270"/>
        <end position="288"/>
    </location>
</feature>
<keyword evidence="6 8" id="KW-1133">Transmembrane helix</keyword>
<feature type="transmembrane region" description="Helical" evidence="8">
    <location>
        <begin position="239"/>
        <end position="258"/>
    </location>
</feature>
<feature type="transmembrane region" description="Helical" evidence="8">
    <location>
        <begin position="151"/>
        <end position="167"/>
    </location>
</feature>
<feature type="transmembrane region" description="Helical" evidence="8">
    <location>
        <begin position="39"/>
        <end position="60"/>
    </location>
</feature>
<evidence type="ECO:0000256" key="5">
    <source>
        <dbReference type="ARBA" id="ARBA00022692"/>
    </source>
</evidence>
<organism evidence="10 11">
    <name type="scientific">Candidatus Accumulibacter adjunctus</name>
    <dbReference type="NCBI Taxonomy" id="1454001"/>
    <lineage>
        <taxon>Bacteria</taxon>
        <taxon>Pseudomonadati</taxon>
        <taxon>Pseudomonadota</taxon>
        <taxon>Betaproteobacteria</taxon>
        <taxon>Candidatus Accumulibacter</taxon>
    </lineage>
</organism>
<keyword evidence="11" id="KW-1185">Reference proteome</keyword>
<evidence type="ECO:0000256" key="8">
    <source>
        <dbReference type="SAM" id="Phobius"/>
    </source>
</evidence>
<dbReference type="InterPro" id="IPR037185">
    <property type="entry name" value="EmrE-like"/>
</dbReference>
<comment type="subcellular location">
    <subcellularLocation>
        <location evidence="1">Cell membrane</location>
        <topology evidence="1">Multi-pass membrane protein</topology>
    </subcellularLocation>
</comment>
<dbReference type="InterPro" id="IPR000620">
    <property type="entry name" value="EamA_dom"/>
</dbReference>
<proteinExistence type="inferred from homology"/>
<evidence type="ECO:0000256" key="6">
    <source>
        <dbReference type="ARBA" id="ARBA00022989"/>
    </source>
</evidence>
<dbReference type="InterPro" id="IPR004626">
    <property type="entry name" value="RarD"/>
</dbReference>
<feature type="transmembrane region" description="Helical" evidence="8">
    <location>
        <begin position="208"/>
        <end position="232"/>
    </location>
</feature>
<comment type="caution">
    <text evidence="10">The sequence shown here is derived from an EMBL/GenBank/DDBJ whole genome shotgun (WGS) entry which is preliminary data.</text>
</comment>
<dbReference type="NCBIfam" id="TIGR00688">
    <property type="entry name" value="rarD"/>
    <property type="match status" value="1"/>
</dbReference>
<keyword evidence="3" id="KW-0813">Transport</keyword>
<keyword evidence="5 8" id="KW-0812">Transmembrane</keyword>
<sequence length="295" mass="32365">MTAGRQFAGIAFGLVAYGTWGFFPLFFHQLSHVPPMDILSHRAFWACVFVGGLLTLRRQWSSVAAVVRNGPHLLLLGAAALLIGVNWLVFLWAVDTQQVVASSLGYFLTPLVNVVLGLVVLGERLDRLEWLAVGLAVAAIANEILAFGRLPWVSLVLAATFGTYGLIRKRLPVDVAPGLWLETLTMLPLCLLHAAWQAERGHSVWVGHAPSTMALLIGSGVLTALPLLAFAAAARRLDLVTLGMLMYINPTLQFVTAVRLFGEPMQGSRLLSFGLIWLGLLIFSWSAWRKYRNPW</sequence>
<dbReference type="Proteomes" id="UP000020218">
    <property type="component" value="Unassembled WGS sequence"/>
</dbReference>
<evidence type="ECO:0000259" key="9">
    <source>
        <dbReference type="Pfam" id="PF00892"/>
    </source>
</evidence>
<dbReference type="EMBL" id="JFAX01000008">
    <property type="protein sequence ID" value="EXI67790.1"/>
    <property type="molecule type" value="Genomic_DNA"/>
</dbReference>
<evidence type="ECO:0000256" key="1">
    <source>
        <dbReference type="ARBA" id="ARBA00004651"/>
    </source>
</evidence>
<evidence type="ECO:0000256" key="7">
    <source>
        <dbReference type="ARBA" id="ARBA00023136"/>
    </source>
</evidence>
<feature type="transmembrane region" description="Helical" evidence="8">
    <location>
        <begin position="128"/>
        <end position="145"/>
    </location>
</feature>
<evidence type="ECO:0000256" key="2">
    <source>
        <dbReference type="ARBA" id="ARBA00007362"/>
    </source>
</evidence>